<evidence type="ECO:0000313" key="3">
    <source>
        <dbReference type="Proteomes" id="UP000256970"/>
    </source>
</evidence>
<feature type="region of interest" description="Disordered" evidence="1">
    <location>
        <begin position="214"/>
        <end position="258"/>
    </location>
</feature>
<feature type="compositionally biased region" description="Low complexity" evidence="1">
    <location>
        <begin position="242"/>
        <end position="258"/>
    </location>
</feature>
<reference evidence="2 3" key="1">
    <citation type="submission" date="2016-10" db="EMBL/GenBank/DDBJ databases">
        <authorList>
            <person name="Cai Z."/>
        </authorList>
    </citation>
    <scope>NUCLEOTIDE SEQUENCE [LARGE SCALE GENOMIC DNA]</scope>
</reference>
<protein>
    <submittedName>
        <fullName evidence="2">Uncharacterized protein</fullName>
    </submittedName>
</protein>
<evidence type="ECO:0000313" key="2">
    <source>
        <dbReference type="EMBL" id="SZX79120.1"/>
    </source>
</evidence>
<dbReference type="Proteomes" id="UP000256970">
    <property type="component" value="Unassembled WGS sequence"/>
</dbReference>
<dbReference type="AlphaFoldDB" id="A0A383WNT1"/>
<organism evidence="2 3">
    <name type="scientific">Tetradesmus obliquus</name>
    <name type="common">Green alga</name>
    <name type="synonym">Acutodesmus obliquus</name>
    <dbReference type="NCBI Taxonomy" id="3088"/>
    <lineage>
        <taxon>Eukaryota</taxon>
        <taxon>Viridiplantae</taxon>
        <taxon>Chlorophyta</taxon>
        <taxon>core chlorophytes</taxon>
        <taxon>Chlorophyceae</taxon>
        <taxon>CS clade</taxon>
        <taxon>Sphaeropleales</taxon>
        <taxon>Scenedesmaceae</taxon>
        <taxon>Tetradesmus</taxon>
    </lineage>
</organism>
<gene>
    <name evidence="2" type="ORF">BQ4739_LOCUS19408</name>
</gene>
<evidence type="ECO:0000256" key="1">
    <source>
        <dbReference type="SAM" id="MobiDB-lite"/>
    </source>
</evidence>
<proteinExistence type="predicted"/>
<accession>A0A383WNT1</accession>
<sequence>MGSQAAGGQQAAASVFAAVADLAAPVLCQLGWAVVGHDGIWDGIGDDATRLAGLSHGHQTLLSLLCTTWDGTTRQQIKQHNLPQLYINLLAAVIRADKAAGTRRVLSAFNQQPALSAAAVELALRRGRPNPDLVQFVADQLGQAASSGDLAARPAHAAWLASLSVTAIKAVQVLHGSSSEGSSFDNKLGAAACYNAATGLCSLSRQLARLCSDAESNNSNSSGQPGNATKNRSGKSKAGQDSATGASKNGGNNKSSSGASLPWTVLAARCVLVMSLELERAAAAAAPAAAAPAAAAAATAAASSTSVTQQHSNGVAMMAAAAAAPAASTGLCSPQQVLASLASSSSCLSEMPQDLQK</sequence>
<keyword evidence="3" id="KW-1185">Reference proteome</keyword>
<name>A0A383WNT1_TETOB</name>
<dbReference type="EMBL" id="FNXT01001351">
    <property type="protein sequence ID" value="SZX79120.1"/>
    <property type="molecule type" value="Genomic_DNA"/>
</dbReference>